<name>L0DY28_THIND</name>
<dbReference type="RefSeq" id="WP_015258414.1">
    <property type="nucleotide sequence ID" value="NC_019902.2"/>
</dbReference>
<reference evidence="1" key="1">
    <citation type="submission" date="2015-12" db="EMBL/GenBank/DDBJ databases">
        <authorList>
            <person name="Tikhonova T.V."/>
            <person name="Pavlov A.R."/>
            <person name="Beletsky A.V."/>
            <person name="Mardanov A.V."/>
            <person name="Sorokin D.Y."/>
            <person name="Ravin N.V."/>
            <person name="Popov V.O."/>
        </authorList>
    </citation>
    <scope>NUCLEOTIDE SEQUENCE</scope>
    <source>
        <strain evidence="1">DSM 14787</strain>
    </source>
</reference>
<evidence type="ECO:0000313" key="1">
    <source>
        <dbReference type="EMBL" id="AGA33286.1"/>
    </source>
</evidence>
<dbReference type="AlphaFoldDB" id="L0DY28"/>
<sequence length="423" mass="47985">MRHGRLGLLLFLLPALGHAEFEFDFDVERYERKPYEVSGYLQGTFEHFLLDRDSALYALNFPDGQRRDFQRYRATGNVSGQYRWDNTTLNGRLHAEWRDDVFGSGDDVTVQELYLNHRSSDRLSAEMGKRTLRWGTGYAWNPVAFLERPKDPTDPDLTREGFVLAQAEYVRSFAGPLRTLVLNPLILPVNDDLNEDFGADSALNPAGRVYLLYRDTDIHLTARASGSRPGALGIALSRNLAPHFEVHAELAGFGRRELTVVDDDGTLGSRDARSTDVLLGLRYLTQGETTWIAEYYRNGAGYTRQEIRNFFDLARESGEDPRAQRRAAQARASGYGAPQVMRDYLYLRVRNNEPWDLLHWAVGGTAIVNLNDGSASLIPELSYTGIANLELRGRLATLTGGQNTEFGERQNDWRLEFRARYSF</sequence>
<dbReference type="OrthoDB" id="6495687at2"/>
<dbReference type="STRING" id="1255043.TVNIR_1620"/>
<organism evidence="1 2">
    <name type="scientific">Thioalkalivibrio nitratireducens (strain DSM 14787 / UNIQEM 213 / ALEN2)</name>
    <dbReference type="NCBI Taxonomy" id="1255043"/>
    <lineage>
        <taxon>Bacteria</taxon>
        <taxon>Pseudomonadati</taxon>
        <taxon>Pseudomonadota</taxon>
        <taxon>Gammaproteobacteria</taxon>
        <taxon>Chromatiales</taxon>
        <taxon>Ectothiorhodospiraceae</taxon>
        <taxon>Thioalkalivibrio</taxon>
    </lineage>
</organism>
<dbReference type="HOGENOM" id="CLU_642155_0_0_6"/>
<keyword evidence="2" id="KW-1185">Reference proteome</keyword>
<dbReference type="KEGG" id="tni:TVNIR_1620"/>
<evidence type="ECO:0000313" key="2">
    <source>
        <dbReference type="Proteomes" id="UP000010809"/>
    </source>
</evidence>
<dbReference type="PATRIC" id="fig|1255043.3.peg.1639"/>
<dbReference type="EMBL" id="CP003989">
    <property type="protein sequence ID" value="AGA33286.1"/>
    <property type="molecule type" value="Genomic_DNA"/>
</dbReference>
<dbReference type="eggNOG" id="ENOG502Z8X3">
    <property type="taxonomic scope" value="Bacteria"/>
</dbReference>
<proteinExistence type="predicted"/>
<gene>
    <name evidence="1" type="ordered locus">TVNIR_1620</name>
</gene>
<protein>
    <submittedName>
        <fullName evidence="1">Uncharacterized protein</fullName>
    </submittedName>
</protein>
<dbReference type="Proteomes" id="UP000010809">
    <property type="component" value="Chromosome"/>
</dbReference>
<accession>L0DY28</accession>